<dbReference type="VEuPathDB" id="TriTrypDB:BSAL_42375"/>
<dbReference type="PROSITE" id="PS00018">
    <property type="entry name" value="EF_HAND_1"/>
    <property type="match status" value="1"/>
</dbReference>
<gene>
    <name evidence="4" type="ORF">BSAL_42375</name>
</gene>
<dbReference type="AlphaFoldDB" id="A0A0S4KKB4"/>
<dbReference type="OrthoDB" id="26525at2759"/>
<protein>
    <recommendedName>
        <fullName evidence="3">EF-hand domain-containing protein</fullName>
    </recommendedName>
</protein>
<evidence type="ECO:0000313" key="4">
    <source>
        <dbReference type="EMBL" id="CUI15438.1"/>
    </source>
</evidence>
<feature type="coiled-coil region" evidence="1">
    <location>
        <begin position="561"/>
        <end position="668"/>
    </location>
</feature>
<proteinExistence type="predicted"/>
<accession>A0A0S4KKB4</accession>
<reference evidence="5" key="1">
    <citation type="submission" date="2015-09" db="EMBL/GenBank/DDBJ databases">
        <authorList>
            <consortium name="Pathogen Informatics"/>
        </authorList>
    </citation>
    <scope>NUCLEOTIDE SEQUENCE [LARGE SCALE GENOMIC DNA]</scope>
    <source>
        <strain evidence="5">Lake Konstanz</strain>
    </source>
</reference>
<feature type="domain" description="EF-hand" evidence="3">
    <location>
        <begin position="323"/>
        <end position="358"/>
    </location>
</feature>
<name>A0A0S4KKB4_BODSA</name>
<dbReference type="GO" id="GO:0005509">
    <property type="term" value="F:calcium ion binding"/>
    <property type="evidence" value="ECO:0007669"/>
    <property type="project" value="InterPro"/>
</dbReference>
<dbReference type="Proteomes" id="UP000051952">
    <property type="component" value="Unassembled WGS sequence"/>
</dbReference>
<evidence type="ECO:0000256" key="2">
    <source>
        <dbReference type="SAM" id="MobiDB-lite"/>
    </source>
</evidence>
<dbReference type="EMBL" id="CYKH01002148">
    <property type="protein sequence ID" value="CUI15438.1"/>
    <property type="molecule type" value="Genomic_DNA"/>
</dbReference>
<evidence type="ECO:0000313" key="5">
    <source>
        <dbReference type="Proteomes" id="UP000051952"/>
    </source>
</evidence>
<dbReference type="Gene3D" id="3.10.20.650">
    <property type="match status" value="1"/>
</dbReference>
<keyword evidence="5" id="KW-1185">Reference proteome</keyword>
<evidence type="ECO:0000259" key="3">
    <source>
        <dbReference type="PROSITE" id="PS50222"/>
    </source>
</evidence>
<dbReference type="InterPro" id="IPR018247">
    <property type="entry name" value="EF_Hand_1_Ca_BS"/>
</dbReference>
<feature type="coiled-coil region" evidence="1">
    <location>
        <begin position="428"/>
        <end position="455"/>
    </location>
</feature>
<organism evidence="4 5">
    <name type="scientific">Bodo saltans</name>
    <name type="common">Flagellated protozoan</name>
    <dbReference type="NCBI Taxonomy" id="75058"/>
    <lineage>
        <taxon>Eukaryota</taxon>
        <taxon>Discoba</taxon>
        <taxon>Euglenozoa</taxon>
        <taxon>Kinetoplastea</taxon>
        <taxon>Metakinetoplastina</taxon>
        <taxon>Eubodonida</taxon>
        <taxon>Bodonidae</taxon>
        <taxon>Bodo</taxon>
    </lineage>
</organism>
<sequence length="682" mass="76580">MAGLLYVAADIYGQKVNLQVDGVKVPTLPELYQTIQQLFSNECYVLRPPGTTQQQFSIEKVQIYSDEGKETGQPVGWKDLVSSSQLKPRAQLYVFQSDPTVEESQQKISRHLSRKPSLQVAPASATVSRSVSAAQRISTPPSSGAAYAGTSSLTPTSRNYGGDYYPSSLPSPVTGGNTARMNNDVVLGSEVSPIRFRSAATGAIAASSLTPRSYRSKITTSSSVDVAVTSRTPSTSTFNSPLPVVQHSVLSSGRTLSHSSATSKPALLQDSKPSLTTKHPGEHAAPAEKHRYLYHLITSKYGTREVELDHLRTFLEDHHFGMASTIALADLFARCDADGNGKLNSPELSALFTMLPTLMDSLYFRLLDADDYAQLVAQLHREQHQLDAILTSQSSLASQVEQFRRDLDVQSTTMSRLADASEETLLQLSEQKDSIHLMEQECERLRHEKDACTDDAKRQSALIDQTKAAHADTKRKAEQAEAFARQSQLKLTSCEDRVKELQRMLARVQEECAEQFQFVESSTRDAANLRQQEADFAQREKELLQGLSVRRDRAQELDVHVQRRRQQATEHRDAVQRLERELQEHSAHKIAEEHKLQRIHQSEQEVNQQLSRVAGTIESQEDKLRALEEKIQQFNERRMAMEQKERPLLEQELMLRSHRDALDQQEQRLKREVGSLFYGITE</sequence>
<feature type="region of interest" description="Disordered" evidence="2">
    <location>
        <begin position="249"/>
        <end position="284"/>
    </location>
</feature>
<feature type="compositionally biased region" description="Polar residues" evidence="2">
    <location>
        <begin position="249"/>
        <end position="263"/>
    </location>
</feature>
<dbReference type="InterPro" id="IPR002048">
    <property type="entry name" value="EF_hand_dom"/>
</dbReference>
<keyword evidence="1" id="KW-0175">Coiled coil</keyword>
<feature type="region of interest" description="Disordered" evidence="2">
    <location>
        <begin position="133"/>
        <end position="152"/>
    </location>
</feature>
<evidence type="ECO:0000256" key="1">
    <source>
        <dbReference type="SAM" id="Coils"/>
    </source>
</evidence>
<dbReference type="PROSITE" id="PS50222">
    <property type="entry name" value="EF_HAND_2"/>
    <property type="match status" value="1"/>
</dbReference>
<feature type="coiled-coil region" evidence="1">
    <location>
        <begin position="484"/>
        <end position="511"/>
    </location>
</feature>